<evidence type="ECO:0000259" key="12">
    <source>
        <dbReference type="Pfam" id="PF05425"/>
    </source>
</evidence>
<feature type="domain" description="Copper resistance protein D" evidence="12">
    <location>
        <begin position="386"/>
        <end position="464"/>
    </location>
</feature>
<evidence type="ECO:0000256" key="3">
    <source>
        <dbReference type="ARBA" id="ARBA00022692"/>
    </source>
</evidence>
<keyword evidence="8 10" id="KW-0472">Membrane</keyword>
<dbReference type="SUPFAM" id="SSF81296">
    <property type="entry name" value="E set domains"/>
    <property type="match status" value="1"/>
</dbReference>
<feature type="transmembrane region" description="Helical" evidence="10">
    <location>
        <begin position="347"/>
        <end position="369"/>
    </location>
</feature>
<dbReference type="Gene3D" id="2.60.40.1220">
    <property type="match status" value="1"/>
</dbReference>
<evidence type="ECO:0000256" key="9">
    <source>
        <dbReference type="SAM" id="MobiDB-lite"/>
    </source>
</evidence>
<evidence type="ECO:0000256" key="8">
    <source>
        <dbReference type="ARBA" id="ARBA00023136"/>
    </source>
</evidence>
<dbReference type="InterPro" id="IPR008457">
    <property type="entry name" value="Cu-R_CopD_dom"/>
</dbReference>
<dbReference type="GO" id="GO:0006825">
    <property type="term" value="P:copper ion transport"/>
    <property type="evidence" value="ECO:0007669"/>
    <property type="project" value="InterPro"/>
</dbReference>
<dbReference type="GO" id="GO:0005507">
    <property type="term" value="F:copper ion binding"/>
    <property type="evidence" value="ECO:0007669"/>
    <property type="project" value="InterPro"/>
</dbReference>
<evidence type="ECO:0000256" key="2">
    <source>
        <dbReference type="ARBA" id="ARBA00022475"/>
    </source>
</evidence>
<keyword evidence="5" id="KW-0732">Signal</keyword>
<evidence type="ECO:0000256" key="7">
    <source>
        <dbReference type="ARBA" id="ARBA00023008"/>
    </source>
</evidence>
<feature type="transmembrane region" description="Helical" evidence="10">
    <location>
        <begin position="427"/>
        <end position="449"/>
    </location>
</feature>
<organism evidence="14 15">
    <name type="scientific">Reticulibacter mediterranei</name>
    <dbReference type="NCBI Taxonomy" id="2778369"/>
    <lineage>
        <taxon>Bacteria</taxon>
        <taxon>Bacillati</taxon>
        <taxon>Chloroflexota</taxon>
        <taxon>Ktedonobacteria</taxon>
        <taxon>Ktedonobacterales</taxon>
        <taxon>Reticulibacteraceae</taxon>
        <taxon>Reticulibacter</taxon>
    </lineage>
</organism>
<dbReference type="GO" id="GO:0005886">
    <property type="term" value="C:plasma membrane"/>
    <property type="evidence" value="ECO:0007669"/>
    <property type="project" value="UniProtKB-SubCell"/>
</dbReference>
<dbReference type="Pfam" id="PF04234">
    <property type="entry name" value="CopC"/>
    <property type="match status" value="1"/>
</dbReference>
<name>A0A8J3MZT4_9CHLR</name>
<evidence type="ECO:0000256" key="1">
    <source>
        <dbReference type="ARBA" id="ARBA00004651"/>
    </source>
</evidence>
<evidence type="ECO:0000256" key="4">
    <source>
        <dbReference type="ARBA" id="ARBA00022723"/>
    </source>
</evidence>
<keyword evidence="2" id="KW-1003">Cell membrane</keyword>
<feature type="transmembrane region" description="Helical" evidence="10">
    <location>
        <begin position="232"/>
        <end position="256"/>
    </location>
</feature>
<comment type="caution">
    <text evidence="14">The sequence shown here is derived from an EMBL/GenBank/DDBJ whole genome shotgun (WGS) entry which is preliminary data.</text>
</comment>
<reference evidence="14" key="1">
    <citation type="submission" date="2020-10" db="EMBL/GenBank/DDBJ databases">
        <title>Taxonomic study of unclassified bacteria belonging to the class Ktedonobacteria.</title>
        <authorList>
            <person name="Yabe S."/>
            <person name="Wang C.M."/>
            <person name="Zheng Y."/>
            <person name="Sakai Y."/>
            <person name="Cavaletti L."/>
            <person name="Monciardini P."/>
            <person name="Donadio S."/>
        </authorList>
    </citation>
    <scope>NUCLEOTIDE SEQUENCE</scope>
    <source>
        <strain evidence="14">ID150040</strain>
    </source>
</reference>
<dbReference type="InterPro" id="IPR014756">
    <property type="entry name" value="Ig_E-set"/>
</dbReference>
<dbReference type="InterPro" id="IPR032693">
    <property type="entry name" value="YtkA-like_dom"/>
</dbReference>
<evidence type="ECO:0008006" key="16">
    <source>
        <dbReference type="Google" id="ProtNLM"/>
    </source>
</evidence>
<gene>
    <name evidence="14" type="ORF">KSF_022900</name>
</gene>
<evidence type="ECO:0000256" key="5">
    <source>
        <dbReference type="ARBA" id="ARBA00022729"/>
    </source>
</evidence>
<dbReference type="Pfam" id="PF05425">
    <property type="entry name" value="CopD"/>
    <property type="match status" value="1"/>
</dbReference>
<feature type="transmembrane region" description="Helical" evidence="10">
    <location>
        <begin position="390"/>
        <end position="407"/>
    </location>
</feature>
<keyword evidence="15" id="KW-1185">Reference proteome</keyword>
<feature type="region of interest" description="Disordered" evidence="9">
    <location>
        <begin position="472"/>
        <end position="512"/>
    </location>
</feature>
<evidence type="ECO:0000313" key="14">
    <source>
        <dbReference type="EMBL" id="GHO92242.1"/>
    </source>
</evidence>
<keyword evidence="7" id="KW-0186">Copper</keyword>
<dbReference type="GO" id="GO:0042597">
    <property type="term" value="C:periplasmic space"/>
    <property type="evidence" value="ECO:0007669"/>
    <property type="project" value="InterPro"/>
</dbReference>
<comment type="subcellular location">
    <subcellularLocation>
        <location evidence="1">Cell membrane</location>
        <topology evidence="1">Multi-pass membrane protein</topology>
    </subcellularLocation>
</comment>
<dbReference type="InterPro" id="IPR007348">
    <property type="entry name" value="CopC_dom"/>
</dbReference>
<feature type="domain" description="CopC" evidence="11">
    <location>
        <begin position="45"/>
        <end position="143"/>
    </location>
</feature>
<evidence type="ECO:0000256" key="10">
    <source>
        <dbReference type="SAM" id="Phobius"/>
    </source>
</evidence>
<dbReference type="Proteomes" id="UP000597444">
    <property type="component" value="Unassembled WGS sequence"/>
</dbReference>
<feature type="transmembrane region" description="Helical" evidence="10">
    <location>
        <begin position="276"/>
        <end position="298"/>
    </location>
</feature>
<dbReference type="PANTHER" id="PTHR34820:SF4">
    <property type="entry name" value="INNER MEMBRANE PROTEIN YEBZ"/>
    <property type="match status" value="1"/>
</dbReference>
<keyword evidence="3 10" id="KW-0812">Transmembrane</keyword>
<evidence type="ECO:0000259" key="11">
    <source>
        <dbReference type="Pfam" id="PF04234"/>
    </source>
</evidence>
<keyword evidence="6 10" id="KW-1133">Transmembrane helix</keyword>
<feature type="transmembrane region" description="Helical" evidence="10">
    <location>
        <begin position="305"/>
        <end position="327"/>
    </location>
</feature>
<accession>A0A8J3MZT4</accession>
<feature type="transmembrane region" description="Helical" evidence="10">
    <location>
        <begin position="534"/>
        <end position="554"/>
    </location>
</feature>
<sequence length="680" mass="74061">MYKKKTGYVLMRYVFTNKVWQRLLGLALPLACCLVLLLPATSEAHAILLQSDPANSAILKSPPSQVRMWFSEDLNPTFSTAQVISGADRQRVDTQDAHVPSNNSREMDLSLSANLAPGTYIVIWRTQSADDGHVLSGSFLFSVAAADGTVPQSSGAASIPNTLGAGNTGGANGQLDGPTFFSFIMVTLVELGTIFWIGAQLWRMFVPPVEQDESNIFKELRQQEERRFERSFAIPVLVITFLANLGVLIGQGLVIASGQALSLSMLLGLASNGRFGTYWTVREIIIVLALLVAIYTFLTKRRSAIINSAIAWINLLLALGLLIAMTLSGHAAATSNNILVFAVLVDWLHLLAASLWVGGMMYIATTYLPTLRGRSLQERTASLLSVLPRYSPLAITGVIIMAVSGPFNATIHMSSWEQLFSTAYGRALVVKVLLVGALLITSTIHLRIFRPRLAKDYAKYAASVEASTEVASTEATSTEMTEGGETTAKIDEDTTVDVEKEEKVSAPAEQVEQLEREVSRQATRLTKTLRWEPLLGIGVLLCTGLMNVFAGTLLPATPPPAPPPAQQTQATKPFTTTVKTTDNQFTIQLKVSPNRFGPNTFTVKVLDKNGKPDTNVGVSIYTTMLDMDMGTQTVNLQPDNQGGFNANGFLDMSGDWQIRIQIRTPDFKLHEVKVKMVTPY</sequence>
<dbReference type="InterPro" id="IPR032694">
    <property type="entry name" value="CopC/D"/>
</dbReference>
<evidence type="ECO:0000256" key="6">
    <source>
        <dbReference type="ARBA" id="ARBA00022989"/>
    </source>
</evidence>
<feature type="transmembrane region" description="Helical" evidence="10">
    <location>
        <begin position="180"/>
        <end position="199"/>
    </location>
</feature>
<feature type="compositionally biased region" description="Low complexity" evidence="9">
    <location>
        <begin position="472"/>
        <end position="487"/>
    </location>
</feature>
<dbReference type="EMBL" id="BNJK01000001">
    <property type="protein sequence ID" value="GHO92242.1"/>
    <property type="molecule type" value="Genomic_DNA"/>
</dbReference>
<keyword evidence="4" id="KW-0479">Metal-binding</keyword>
<protein>
    <recommendedName>
        <fullName evidence="16">Copper resistance protein CopC</fullName>
    </recommendedName>
</protein>
<evidence type="ECO:0000313" key="15">
    <source>
        <dbReference type="Proteomes" id="UP000597444"/>
    </source>
</evidence>
<feature type="compositionally biased region" description="Basic and acidic residues" evidence="9">
    <location>
        <begin position="488"/>
        <end position="504"/>
    </location>
</feature>
<dbReference type="AlphaFoldDB" id="A0A8J3MZT4"/>
<proteinExistence type="predicted"/>
<dbReference type="InterPro" id="IPR014755">
    <property type="entry name" value="Cu-Rt/internalin_Ig-like"/>
</dbReference>
<evidence type="ECO:0000259" key="13">
    <source>
        <dbReference type="Pfam" id="PF13115"/>
    </source>
</evidence>
<feature type="domain" description="YtkA-like" evidence="13">
    <location>
        <begin position="583"/>
        <end position="660"/>
    </location>
</feature>
<dbReference type="GO" id="GO:0046688">
    <property type="term" value="P:response to copper ion"/>
    <property type="evidence" value="ECO:0007669"/>
    <property type="project" value="InterPro"/>
</dbReference>
<dbReference type="PANTHER" id="PTHR34820">
    <property type="entry name" value="INNER MEMBRANE PROTEIN YEBZ"/>
    <property type="match status" value="1"/>
</dbReference>
<dbReference type="Pfam" id="PF13115">
    <property type="entry name" value="YtkA"/>
    <property type="match status" value="1"/>
</dbReference>